<dbReference type="Proteomes" id="UP001500653">
    <property type="component" value="Unassembled WGS sequence"/>
</dbReference>
<protein>
    <recommendedName>
        <fullName evidence="3">PIN domain-containing protein</fullName>
    </recommendedName>
</protein>
<dbReference type="InterPro" id="IPR029060">
    <property type="entry name" value="PIN-like_dom_sf"/>
</dbReference>
<gene>
    <name evidence="1" type="ORF">GCM10009676_11210</name>
</gene>
<reference evidence="1 2" key="1">
    <citation type="journal article" date="2019" name="Int. J. Syst. Evol. Microbiol.">
        <title>The Global Catalogue of Microorganisms (GCM) 10K type strain sequencing project: providing services to taxonomists for standard genome sequencing and annotation.</title>
        <authorList>
            <consortium name="The Broad Institute Genomics Platform"/>
            <consortium name="The Broad Institute Genome Sequencing Center for Infectious Disease"/>
            <person name="Wu L."/>
            <person name="Ma J."/>
        </authorList>
    </citation>
    <scope>NUCLEOTIDE SEQUENCE [LARGE SCALE GENOMIC DNA]</scope>
    <source>
        <strain evidence="1 2">JCM 13023</strain>
    </source>
</reference>
<dbReference type="InterPro" id="IPR044153">
    <property type="entry name" value="PIN_Pae0151-like"/>
</dbReference>
<comment type="caution">
    <text evidence="1">The sequence shown here is derived from an EMBL/GenBank/DDBJ whole genome shotgun (WGS) entry which is preliminary data.</text>
</comment>
<dbReference type="EMBL" id="BAAALN010000004">
    <property type="protein sequence ID" value="GAA1230225.1"/>
    <property type="molecule type" value="Genomic_DNA"/>
</dbReference>
<organism evidence="1 2">
    <name type="scientific">Prauserella halophila</name>
    <dbReference type="NCBI Taxonomy" id="185641"/>
    <lineage>
        <taxon>Bacteria</taxon>
        <taxon>Bacillati</taxon>
        <taxon>Actinomycetota</taxon>
        <taxon>Actinomycetes</taxon>
        <taxon>Pseudonocardiales</taxon>
        <taxon>Pseudonocardiaceae</taxon>
        <taxon>Prauserella</taxon>
    </lineage>
</organism>
<evidence type="ECO:0000313" key="1">
    <source>
        <dbReference type="EMBL" id="GAA1230225.1"/>
    </source>
</evidence>
<evidence type="ECO:0000313" key="2">
    <source>
        <dbReference type="Proteomes" id="UP001500653"/>
    </source>
</evidence>
<accession>A0ABN1W4W9</accession>
<proteinExistence type="predicted"/>
<sequence>MWELRHSITPYDAAYVALAEQLDIPLLTTDARLAGSNGHSAEIELYPVS</sequence>
<dbReference type="CDD" id="cd09873">
    <property type="entry name" value="PIN_Pae0151-like"/>
    <property type="match status" value="1"/>
</dbReference>
<dbReference type="SUPFAM" id="SSF88723">
    <property type="entry name" value="PIN domain-like"/>
    <property type="match status" value="1"/>
</dbReference>
<name>A0ABN1W4W9_9PSEU</name>
<keyword evidence="2" id="KW-1185">Reference proteome</keyword>
<dbReference type="Gene3D" id="3.40.50.1010">
    <property type="entry name" value="5'-nuclease"/>
    <property type="match status" value="1"/>
</dbReference>
<evidence type="ECO:0008006" key="3">
    <source>
        <dbReference type="Google" id="ProtNLM"/>
    </source>
</evidence>